<evidence type="ECO:0000256" key="1">
    <source>
        <dbReference type="ARBA" id="ARBA00004571"/>
    </source>
</evidence>
<dbReference type="SUPFAM" id="SSF56935">
    <property type="entry name" value="Porins"/>
    <property type="match status" value="1"/>
</dbReference>
<comment type="subcellular location">
    <subcellularLocation>
        <location evidence="1 11">Cell outer membrane</location>
        <topology evidence="1 11">Multi-pass membrane protein</topology>
    </subcellularLocation>
</comment>
<keyword evidence="10 11" id="KW-0998">Cell outer membrane</keyword>
<keyword evidence="5 11" id="KW-0812">Transmembrane</keyword>
<evidence type="ECO:0000256" key="3">
    <source>
        <dbReference type="ARBA" id="ARBA00022452"/>
    </source>
</evidence>
<evidence type="ECO:0000259" key="14">
    <source>
        <dbReference type="Pfam" id="PF07715"/>
    </source>
</evidence>
<dbReference type="Pfam" id="PF00593">
    <property type="entry name" value="TonB_dep_Rec_b-barrel"/>
    <property type="match status" value="1"/>
</dbReference>
<keyword evidence="15" id="KW-0675">Receptor</keyword>
<dbReference type="InterPro" id="IPR012910">
    <property type="entry name" value="Plug_dom"/>
</dbReference>
<dbReference type="PROSITE" id="PS52016">
    <property type="entry name" value="TONB_DEPENDENT_REC_3"/>
    <property type="match status" value="1"/>
</dbReference>
<reference evidence="16" key="1">
    <citation type="submission" date="2020-01" db="EMBL/GenBank/DDBJ databases">
        <title>Sphingomonas sp. strain CSW-10.</title>
        <authorList>
            <person name="Chen W.-M."/>
        </authorList>
    </citation>
    <scope>NUCLEOTIDE SEQUENCE [LARGE SCALE GENOMIC DNA]</scope>
    <source>
        <strain evidence="16">FSY-8</strain>
    </source>
</reference>
<evidence type="ECO:0000256" key="9">
    <source>
        <dbReference type="ARBA" id="ARBA00023136"/>
    </source>
</evidence>
<dbReference type="Gene3D" id="2.40.170.20">
    <property type="entry name" value="TonB-dependent receptor, beta-barrel domain"/>
    <property type="match status" value="2"/>
</dbReference>
<keyword evidence="2 11" id="KW-0813">Transport</keyword>
<evidence type="ECO:0000256" key="11">
    <source>
        <dbReference type="PROSITE-ProRule" id="PRU01360"/>
    </source>
</evidence>
<dbReference type="Pfam" id="PF07715">
    <property type="entry name" value="Plug"/>
    <property type="match status" value="1"/>
</dbReference>
<evidence type="ECO:0000256" key="4">
    <source>
        <dbReference type="ARBA" id="ARBA00022496"/>
    </source>
</evidence>
<evidence type="ECO:0000313" key="15">
    <source>
        <dbReference type="EMBL" id="NBC35392.1"/>
    </source>
</evidence>
<comment type="similarity">
    <text evidence="11 12">Belongs to the TonB-dependent receptor family.</text>
</comment>
<comment type="caution">
    <text evidence="15">The sequence shown here is derived from an EMBL/GenBank/DDBJ whole genome shotgun (WGS) entry which is preliminary data.</text>
</comment>
<feature type="domain" description="TonB-dependent receptor plug" evidence="14">
    <location>
        <begin position="30"/>
        <end position="136"/>
    </location>
</feature>
<dbReference type="PANTHER" id="PTHR32552">
    <property type="entry name" value="FERRICHROME IRON RECEPTOR-RELATED"/>
    <property type="match status" value="1"/>
</dbReference>
<accession>A0ABW9XA44</accession>
<sequence length="798" mass="84672">MATPAMAQQAPAADAGGELVVTARRVNERLTDVPASVSVLTEATLTKAGVTKTDDFVKLTPGVTVVSGTSEAGDVQINIRGVNGARDAEGSVALVVDGILKTNTASLGQGQGLLTQVEILKGPQGAIYGRNATAGAIIIQTRKPTDVLTGGLKMSYASQNTAKGEAYLAGPLSDSVGFVVSGDYSTTDGFYRNAYLGNAKLVDYQHSWNLSGRLVADLGSSTTLDAKAHFGRLKGASLAFNAAFNLPGFAAFTGISTFNENVNDHPMKFYNNIVPVNEQKTLELSAKLTHDMDFATLTAWVAYNDIRNWLMADGTSADFQLFTSYTNSAVASVASTCAASVTSLAGYPMASPTYIAGTAAGSLFGPYSPTTCDGSQYQRREQKDISTEIRLASKPGGPLSWQAGLYFTHIDRRAVVASQADKGLGGLASAYNAPTSSSPTNQLFDDFFKTNAYAAFASGDYNVTSALTGSVALRYDVEDRSVRNNVPLLLDPFSGHCLNPGQGLGSTCTAITPKSRTFQMFEPKLSLRYRFGPEATVYGTWGVGYKSGGFNNQGAAAIVASYFGAIGSEARIEDIYKAERSSSFEVGVKGRLGKVDYTLAAYHNTIRNMQFFEFYVGAFGLLRVVESIDKVELKGLEASLNWRAAPGLTLSASGNLLDSKIKANSVRPSTVGNKSPYSADYTLNLGAQYEAPISSKLTGLLRVDYRLTGPTWFHVVQAQDNPTIFGVAGNYAGTQRKAYGLVDIRAGVSGNGWSATLFGTNVLDKQYLAEVIPAVEFGGSFISPGTRAQYGIEVSLKF</sequence>
<evidence type="ECO:0000256" key="2">
    <source>
        <dbReference type="ARBA" id="ARBA00022448"/>
    </source>
</evidence>
<protein>
    <submittedName>
        <fullName evidence="15">TonB-dependent receptor</fullName>
    </submittedName>
</protein>
<evidence type="ECO:0000259" key="13">
    <source>
        <dbReference type="Pfam" id="PF00593"/>
    </source>
</evidence>
<keyword evidence="3 11" id="KW-1134">Transmembrane beta strand</keyword>
<proteinExistence type="inferred from homology"/>
<evidence type="ECO:0000256" key="5">
    <source>
        <dbReference type="ARBA" id="ARBA00022692"/>
    </source>
</evidence>
<organism evidence="15 16">
    <name type="scientific">Novosphingobium ovatum</name>
    <dbReference type="NCBI Taxonomy" id="1908523"/>
    <lineage>
        <taxon>Bacteria</taxon>
        <taxon>Pseudomonadati</taxon>
        <taxon>Pseudomonadota</taxon>
        <taxon>Alphaproteobacteria</taxon>
        <taxon>Sphingomonadales</taxon>
        <taxon>Sphingomonadaceae</taxon>
        <taxon>Novosphingobium</taxon>
    </lineage>
</organism>
<evidence type="ECO:0000256" key="7">
    <source>
        <dbReference type="ARBA" id="ARBA00023065"/>
    </source>
</evidence>
<feature type="domain" description="TonB-dependent receptor-like beta-barrel" evidence="13">
    <location>
        <begin position="285"/>
        <end position="762"/>
    </location>
</feature>
<keyword evidence="4" id="KW-0410">Iron transport</keyword>
<keyword evidence="9 11" id="KW-0472">Membrane</keyword>
<dbReference type="PANTHER" id="PTHR32552:SF81">
    <property type="entry name" value="TONB-DEPENDENT OUTER MEMBRANE RECEPTOR"/>
    <property type="match status" value="1"/>
</dbReference>
<dbReference type="Proteomes" id="UP000753724">
    <property type="component" value="Unassembled WGS sequence"/>
</dbReference>
<dbReference type="EMBL" id="JAAAPO010000001">
    <property type="protein sequence ID" value="NBC35392.1"/>
    <property type="molecule type" value="Genomic_DNA"/>
</dbReference>
<dbReference type="InterPro" id="IPR036942">
    <property type="entry name" value="Beta-barrel_TonB_sf"/>
</dbReference>
<evidence type="ECO:0000256" key="10">
    <source>
        <dbReference type="ARBA" id="ARBA00023237"/>
    </source>
</evidence>
<evidence type="ECO:0000256" key="8">
    <source>
        <dbReference type="ARBA" id="ARBA00023077"/>
    </source>
</evidence>
<evidence type="ECO:0000256" key="6">
    <source>
        <dbReference type="ARBA" id="ARBA00023004"/>
    </source>
</evidence>
<evidence type="ECO:0000313" key="16">
    <source>
        <dbReference type="Proteomes" id="UP000753724"/>
    </source>
</evidence>
<keyword evidence="8 12" id="KW-0798">TonB box</keyword>
<evidence type="ECO:0000256" key="12">
    <source>
        <dbReference type="RuleBase" id="RU003357"/>
    </source>
</evidence>
<keyword evidence="6" id="KW-0408">Iron</keyword>
<dbReference type="InterPro" id="IPR000531">
    <property type="entry name" value="Beta-barrel_TonB"/>
</dbReference>
<keyword evidence="16" id="KW-1185">Reference proteome</keyword>
<keyword evidence="7" id="KW-0406">Ion transport</keyword>
<name>A0ABW9XA44_9SPHN</name>
<gene>
    <name evidence="15" type="ORF">GTZ99_02340</name>
</gene>
<dbReference type="InterPro" id="IPR039426">
    <property type="entry name" value="TonB-dep_rcpt-like"/>
</dbReference>